<reference evidence="4" key="1">
    <citation type="journal article" date="2017" name="Int. J. Syst. Evol. Microbiol.">
        <title>Notoacmeibacter marinus gen. nov., sp. nov., isolated from the gut of a limpet and proposal of Notoacmeibacteraceae fam. nov. in the order Rhizobiales of the class Alphaproteobacteria.</title>
        <authorList>
            <person name="Huang Z."/>
            <person name="Guo F."/>
            <person name="Lai Q."/>
        </authorList>
    </citation>
    <scope>NUCLEOTIDE SEQUENCE [LARGE SCALE GENOMIC DNA]</scope>
    <source>
        <strain evidence="4">XMTR2A4</strain>
    </source>
</reference>
<dbReference type="Gene3D" id="1.50.10.100">
    <property type="entry name" value="Chondroitin AC/alginate lyase"/>
    <property type="match status" value="1"/>
</dbReference>
<dbReference type="InterPro" id="IPR008929">
    <property type="entry name" value="Chondroitin_lyas"/>
</dbReference>
<dbReference type="Proteomes" id="UP000215405">
    <property type="component" value="Unassembled WGS sequence"/>
</dbReference>
<organism evidence="3 4">
    <name type="scientific">Notoacmeibacter marinus</name>
    <dbReference type="NCBI Taxonomy" id="1876515"/>
    <lineage>
        <taxon>Bacteria</taxon>
        <taxon>Pseudomonadati</taxon>
        <taxon>Pseudomonadota</taxon>
        <taxon>Alphaproteobacteria</taxon>
        <taxon>Hyphomicrobiales</taxon>
        <taxon>Notoacmeibacteraceae</taxon>
        <taxon>Notoacmeibacter</taxon>
    </lineage>
</organism>
<evidence type="ECO:0000259" key="2">
    <source>
        <dbReference type="Pfam" id="PF07940"/>
    </source>
</evidence>
<keyword evidence="4" id="KW-1185">Reference proteome</keyword>
<dbReference type="InterPro" id="IPR012480">
    <property type="entry name" value="Hepar_II_III_C"/>
</dbReference>
<dbReference type="EMBL" id="NBYO01000001">
    <property type="protein sequence ID" value="OXT02403.1"/>
    <property type="molecule type" value="Genomic_DNA"/>
</dbReference>
<comment type="caution">
    <text evidence="3">The sequence shown here is derived from an EMBL/GenBank/DDBJ whole genome shotgun (WGS) entry which is preliminary data.</text>
</comment>
<gene>
    <name evidence="3" type="ORF">B7H23_05760</name>
</gene>
<dbReference type="GO" id="GO:0016829">
    <property type="term" value="F:lyase activity"/>
    <property type="evidence" value="ECO:0007669"/>
    <property type="project" value="InterPro"/>
</dbReference>
<dbReference type="Gene3D" id="2.70.98.70">
    <property type="match status" value="1"/>
</dbReference>
<evidence type="ECO:0000256" key="1">
    <source>
        <dbReference type="ARBA" id="ARBA00004196"/>
    </source>
</evidence>
<dbReference type="AlphaFoldDB" id="A0A231V2J6"/>
<name>A0A231V2J6_9HYPH</name>
<sequence length="562" mass="60699">MAIVGNFGSLFRLFADVAGRQLVSPLRTGRLARLRALRPVSTPPALLFSPARLMAGDPGRARAYYSGEWQLAGHTIAVGADGPFARADVPDAWQRQLERFVWLADFQAANSDLAAAQARFLVEDYLARPLFATRNGRNVGIAAERVLQWLMSAPLLFRGAESRFASQLGRGFVRHARWLRRAVAPAPEPLDRLRGRAALLALALCLSDGRKRLDRAQKTFLAELDSQLLADGGHASRDPSALPVILDDLLLLRQAYGHLGRAPPKPINEAIERLFVLLRFFDMGEGRLARFNGGGWVNPDWVQALLAEDATAGQPAGLAAASHYLRLAAGDCVLLADVGGPPRLAFSGHAHAGALSFEMSAEGDPLVVNCGAARDPASTVFGLSRVSAAHSTLTIGDRSSVQFARAGGLLEWAGRPLIGPLNVSIEREGPHRAIMTHDGYTAPFGVIHERSLILAPDGRSLAGIDRLTSTGRRPGLQIDAPVTLRFHLHPAVEAWPSRDGSLILATNGGRRWRFVVDGHHAELTDSLYLGRTGDPLATRQIEIALSEVTAPLAVEWGFVYEN</sequence>
<accession>A0A231V2J6</accession>
<comment type="subcellular location">
    <subcellularLocation>
        <location evidence="1">Cell envelope</location>
    </subcellularLocation>
</comment>
<evidence type="ECO:0000313" key="3">
    <source>
        <dbReference type="EMBL" id="OXT02403.1"/>
    </source>
</evidence>
<dbReference type="GO" id="GO:0030313">
    <property type="term" value="C:cell envelope"/>
    <property type="evidence" value="ECO:0007669"/>
    <property type="project" value="UniProtKB-SubCell"/>
</dbReference>
<feature type="domain" description="Heparinase II/III-like C-terminal" evidence="2">
    <location>
        <begin position="315"/>
        <end position="556"/>
    </location>
</feature>
<dbReference type="RefSeq" id="WP_094076358.1">
    <property type="nucleotide sequence ID" value="NZ_NBYO01000001.1"/>
</dbReference>
<dbReference type="Pfam" id="PF07940">
    <property type="entry name" value="Hepar_II_III_C"/>
    <property type="match status" value="1"/>
</dbReference>
<protein>
    <recommendedName>
        <fullName evidence="2">Heparinase II/III-like C-terminal domain-containing protein</fullName>
    </recommendedName>
</protein>
<proteinExistence type="predicted"/>
<evidence type="ECO:0000313" key="4">
    <source>
        <dbReference type="Proteomes" id="UP000215405"/>
    </source>
</evidence>